<organism evidence="9 10">
    <name type="scientific">Hydrogenophaga crocea</name>
    <dbReference type="NCBI Taxonomy" id="2716225"/>
    <lineage>
        <taxon>Bacteria</taxon>
        <taxon>Pseudomonadati</taxon>
        <taxon>Pseudomonadota</taxon>
        <taxon>Betaproteobacteria</taxon>
        <taxon>Burkholderiales</taxon>
        <taxon>Comamonadaceae</taxon>
        <taxon>Hydrogenophaga</taxon>
    </lineage>
</organism>
<comment type="subcellular location">
    <subcellularLocation>
        <location evidence="1">Cell membrane</location>
        <topology evidence="1">Multi-pass membrane protein</topology>
    </subcellularLocation>
</comment>
<dbReference type="InterPro" id="IPR007353">
    <property type="entry name" value="DUF421"/>
</dbReference>
<keyword evidence="3" id="KW-1003">Cell membrane</keyword>
<evidence type="ECO:0000313" key="9">
    <source>
        <dbReference type="EMBL" id="QIM51798.1"/>
    </source>
</evidence>
<dbReference type="PANTHER" id="PTHR34582">
    <property type="entry name" value="UPF0702 TRANSMEMBRANE PROTEIN YCAP"/>
    <property type="match status" value="1"/>
</dbReference>
<feature type="transmembrane region" description="Helical" evidence="7">
    <location>
        <begin position="55"/>
        <end position="76"/>
    </location>
</feature>
<keyword evidence="5 7" id="KW-1133">Transmembrane helix</keyword>
<dbReference type="InterPro" id="IPR023090">
    <property type="entry name" value="UPF0702_alpha/beta_dom_sf"/>
</dbReference>
<protein>
    <submittedName>
        <fullName evidence="9">DUF421 domain-containing protein</fullName>
    </submittedName>
</protein>
<dbReference type="Gene3D" id="3.30.240.20">
    <property type="entry name" value="bsu07140 like domains"/>
    <property type="match status" value="1"/>
</dbReference>
<keyword evidence="10" id="KW-1185">Reference proteome</keyword>
<evidence type="ECO:0000256" key="7">
    <source>
        <dbReference type="SAM" id="Phobius"/>
    </source>
</evidence>
<dbReference type="RefSeq" id="WP_166226174.1">
    <property type="nucleotide sequence ID" value="NZ_CP049989.1"/>
</dbReference>
<reference evidence="9 10" key="1">
    <citation type="submission" date="2020-03" db="EMBL/GenBank/DDBJ databases">
        <title>Hydrogenophaga sp. nov. isolated from cyanobacterial mat.</title>
        <authorList>
            <person name="Thorat V."/>
            <person name="Kirdat K."/>
            <person name="Tiwarekar B."/>
            <person name="Costa E.D."/>
            <person name="Yadav A."/>
        </authorList>
    </citation>
    <scope>NUCLEOTIDE SEQUENCE [LARGE SCALE GENOMIC DNA]</scope>
    <source>
        <strain evidence="9 10">BA0156</strain>
    </source>
</reference>
<name>A0A6G8IFG3_9BURK</name>
<evidence type="ECO:0000256" key="5">
    <source>
        <dbReference type="ARBA" id="ARBA00022989"/>
    </source>
</evidence>
<dbReference type="GO" id="GO:0005886">
    <property type="term" value="C:plasma membrane"/>
    <property type="evidence" value="ECO:0007669"/>
    <property type="project" value="UniProtKB-SubCell"/>
</dbReference>
<dbReference type="PANTHER" id="PTHR34582:SF6">
    <property type="entry name" value="UPF0702 TRANSMEMBRANE PROTEIN YCAP"/>
    <property type="match status" value="1"/>
</dbReference>
<evidence type="ECO:0000313" key="10">
    <source>
        <dbReference type="Proteomes" id="UP000503162"/>
    </source>
</evidence>
<evidence type="ECO:0000256" key="2">
    <source>
        <dbReference type="ARBA" id="ARBA00006448"/>
    </source>
</evidence>
<accession>A0A6G8IFG3</accession>
<evidence type="ECO:0000256" key="1">
    <source>
        <dbReference type="ARBA" id="ARBA00004651"/>
    </source>
</evidence>
<feature type="domain" description="YetF C-terminal" evidence="8">
    <location>
        <begin position="78"/>
        <end position="146"/>
    </location>
</feature>
<evidence type="ECO:0000259" key="8">
    <source>
        <dbReference type="Pfam" id="PF04239"/>
    </source>
</evidence>
<keyword evidence="6 7" id="KW-0472">Membrane</keyword>
<gene>
    <name evidence="9" type="ORF">G9Q37_06410</name>
</gene>
<evidence type="ECO:0000256" key="4">
    <source>
        <dbReference type="ARBA" id="ARBA00022692"/>
    </source>
</evidence>
<comment type="similarity">
    <text evidence="2">Belongs to the UPF0702 family.</text>
</comment>
<dbReference type="AlphaFoldDB" id="A0A6G8IFG3"/>
<dbReference type="KEGG" id="hcz:G9Q37_06410"/>
<feature type="transmembrane region" description="Helical" evidence="7">
    <location>
        <begin position="6"/>
        <end position="22"/>
    </location>
</feature>
<proteinExistence type="inferred from homology"/>
<dbReference type="Proteomes" id="UP000503162">
    <property type="component" value="Chromosome"/>
</dbReference>
<dbReference type="Pfam" id="PF04239">
    <property type="entry name" value="DUF421"/>
    <property type="match status" value="1"/>
</dbReference>
<dbReference type="EMBL" id="CP049989">
    <property type="protein sequence ID" value="QIM51798.1"/>
    <property type="molecule type" value="Genomic_DNA"/>
</dbReference>
<evidence type="ECO:0000256" key="6">
    <source>
        <dbReference type="ARBA" id="ARBA00023136"/>
    </source>
</evidence>
<sequence>MDTVIRVSAIYLFVFAGLRVLGKREFGQLSPLELVSLLMIPEIVSQALVGQDHSLTSAFTGAATLMVLVFATSLLAHRFERAERLIAGSPVVLACHGRFMDTAMNRMRITPEEVYCEMHKAGLERLEQVRWAILESDGSIAVVPQERHP</sequence>
<evidence type="ECO:0000256" key="3">
    <source>
        <dbReference type="ARBA" id="ARBA00022475"/>
    </source>
</evidence>
<keyword evidence="4 7" id="KW-0812">Transmembrane</keyword>